<comment type="caution">
    <text evidence="5">The sequence shown here is derived from an EMBL/GenBank/DDBJ whole genome shotgun (WGS) entry which is preliminary data.</text>
</comment>
<evidence type="ECO:0000256" key="3">
    <source>
        <dbReference type="ARBA" id="ARBA00023002"/>
    </source>
</evidence>
<gene>
    <name evidence="5" type="ORF">KI659_04990</name>
</gene>
<reference evidence="5 6" key="1">
    <citation type="submission" date="2021-05" db="EMBL/GenBank/DDBJ databases">
        <authorList>
            <person name="Zhang Z.D."/>
            <person name="Osman G."/>
        </authorList>
    </citation>
    <scope>NUCLEOTIDE SEQUENCE [LARGE SCALE GENOMIC DNA]</scope>
    <source>
        <strain evidence="5 6">KCTC 32217</strain>
    </source>
</reference>
<comment type="similarity">
    <text evidence="1 4">Belongs to the short-chain dehydrogenases/reductases (SDR) family.</text>
</comment>
<evidence type="ECO:0000313" key="5">
    <source>
        <dbReference type="EMBL" id="MBS9523370.1"/>
    </source>
</evidence>
<dbReference type="PRINTS" id="PR00080">
    <property type="entry name" value="SDRFAMILY"/>
</dbReference>
<dbReference type="PROSITE" id="PS00061">
    <property type="entry name" value="ADH_SHORT"/>
    <property type="match status" value="1"/>
</dbReference>
<dbReference type="EMBL" id="JAHCMY010000002">
    <property type="protein sequence ID" value="MBS9523370.1"/>
    <property type="molecule type" value="Genomic_DNA"/>
</dbReference>
<dbReference type="Proteomes" id="UP001319104">
    <property type="component" value="Unassembled WGS sequence"/>
</dbReference>
<evidence type="ECO:0000313" key="6">
    <source>
        <dbReference type="Proteomes" id="UP001319104"/>
    </source>
</evidence>
<dbReference type="FunFam" id="3.40.50.720:FF:000047">
    <property type="entry name" value="NADP-dependent L-serine/L-allo-threonine dehydrogenase"/>
    <property type="match status" value="1"/>
</dbReference>
<dbReference type="PANTHER" id="PTHR43391:SF14">
    <property type="entry name" value="DEHYDROGENASE_REDUCTASE SDR FAMILY PROTEIN 7-LIKE"/>
    <property type="match status" value="1"/>
</dbReference>
<proteinExistence type="inferred from homology"/>
<evidence type="ECO:0000256" key="4">
    <source>
        <dbReference type="RuleBase" id="RU000363"/>
    </source>
</evidence>
<dbReference type="Pfam" id="PF00106">
    <property type="entry name" value="adh_short"/>
    <property type="match status" value="1"/>
</dbReference>
<accession>A0AAP2G3D9</accession>
<dbReference type="InterPro" id="IPR036291">
    <property type="entry name" value="NAD(P)-bd_dom_sf"/>
</dbReference>
<dbReference type="GO" id="GO:0016616">
    <property type="term" value="F:oxidoreductase activity, acting on the CH-OH group of donors, NAD or NADP as acceptor"/>
    <property type="evidence" value="ECO:0007669"/>
    <property type="project" value="UniProtKB-ARBA"/>
</dbReference>
<evidence type="ECO:0000256" key="1">
    <source>
        <dbReference type="ARBA" id="ARBA00006484"/>
    </source>
</evidence>
<name>A0AAP2G3D9_9BACT</name>
<keyword evidence="3" id="KW-0560">Oxidoreductase</keyword>
<dbReference type="InterPro" id="IPR020904">
    <property type="entry name" value="Sc_DH/Rdtase_CS"/>
</dbReference>
<organism evidence="5 6">
    <name type="scientific">Litoribacter ruber</name>
    <dbReference type="NCBI Taxonomy" id="702568"/>
    <lineage>
        <taxon>Bacteria</taxon>
        <taxon>Pseudomonadati</taxon>
        <taxon>Bacteroidota</taxon>
        <taxon>Cytophagia</taxon>
        <taxon>Cytophagales</taxon>
        <taxon>Cyclobacteriaceae</taxon>
        <taxon>Litoribacter</taxon>
    </lineage>
</organism>
<dbReference type="PANTHER" id="PTHR43391">
    <property type="entry name" value="RETINOL DEHYDROGENASE-RELATED"/>
    <property type="match status" value="1"/>
</dbReference>
<dbReference type="RefSeq" id="WP_213944267.1">
    <property type="nucleotide sequence ID" value="NZ_JAHCMY010000002.1"/>
</dbReference>
<dbReference type="PRINTS" id="PR00081">
    <property type="entry name" value="GDHRDH"/>
</dbReference>
<dbReference type="SUPFAM" id="SSF51735">
    <property type="entry name" value="NAD(P)-binding Rossmann-fold domains"/>
    <property type="match status" value="1"/>
</dbReference>
<protein>
    <submittedName>
        <fullName evidence="5">SDR family oxidoreductase</fullName>
    </submittedName>
</protein>
<dbReference type="AlphaFoldDB" id="A0AAP2G3D9"/>
<dbReference type="GO" id="GO:0005829">
    <property type="term" value="C:cytosol"/>
    <property type="evidence" value="ECO:0007669"/>
    <property type="project" value="TreeGrafter"/>
</dbReference>
<dbReference type="Gene3D" id="3.40.50.720">
    <property type="entry name" value="NAD(P)-binding Rossmann-like Domain"/>
    <property type="match status" value="1"/>
</dbReference>
<keyword evidence="6" id="KW-1185">Reference proteome</keyword>
<evidence type="ECO:0000256" key="2">
    <source>
        <dbReference type="ARBA" id="ARBA00022857"/>
    </source>
</evidence>
<dbReference type="CDD" id="cd05233">
    <property type="entry name" value="SDR_c"/>
    <property type="match status" value="1"/>
</dbReference>
<dbReference type="InterPro" id="IPR002347">
    <property type="entry name" value="SDR_fam"/>
</dbReference>
<keyword evidence="2" id="KW-0521">NADP</keyword>
<sequence length="248" mass="26705">MKLDKKVVIVTGASSGIGEAICFKLAEEGATVVMGARREDILEQNCEKINQRGGNACYVPTDVTFRGDLERIVKFTLDKFGRIDVMINNAGVMPLSYFESLDHDGWDAMVDTNFKGVIYGCGAVLPAFLDQGDGHIINISSDAALKTFPGGSVYTATKAAVNVFTEGLRAELSASKGIRVTCVMPGATISEISSTIEDPKVIENRKISGMEEMRMLLPEDVAGTVLYAICASKRANVNEIIVRPTDQA</sequence>